<dbReference type="EMBL" id="CP069127">
    <property type="protein sequence ID" value="QRG67314.1"/>
    <property type="molecule type" value="Genomic_DNA"/>
</dbReference>
<reference evidence="2 3" key="1">
    <citation type="submission" date="2021-01" db="EMBL/GenBank/DDBJ databases">
        <title>Identification of strong promoters based on the transcriptome of Brevibacillus choshinensis.</title>
        <authorList>
            <person name="Yao D."/>
            <person name="Zhang K."/>
            <person name="Wu J."/>
        </authorList>
    </citation>
    <scope>NUCLEOTIDE SEQUENCE [LARGE SCALE GENOMIC DNA]</scope>
    <source>
        <strain evidence="2 3">HPD31-SP3</strain>
    </source>
</reference>
<feature type="region of interest" description="Disordered" evidence="1">
    <location>
        <begin position="589"/>
        <end position="637"/>
    </location>
</feature>
<feature type="compositionally biased region" description="Polar residues" evidence="1">
    <location>
        <begin position="380"/>
        <end position="417"/>
    </location>
</feature>
<dbReference type="Proteomes" id="UP000596248">
    <property type="component" value="Chromosome"/>
</dbReference>
<proteinExistence type="predicted"/>
<feature type="region of interest" description="Disordered" evidence="1">
    <location>
        <begin position="487"/>
        <end position="510"/>
    </location>
</feature>
<protein>
    <recommendedName>
        <fullName evidence="4">Metal-dependent peptidase</fullName>
    </recommendedName>
</protein>
<keyword evidence="3" id="KW-1185">Reference proteome</keyword>
<feature type="compositionally biased region" description="Polar residues" evidence="1">
    <location>
        <begin position="591"/>
        <end position="627"/>
    </location>
</feature>
<sequence>MRVNQSTSTSQAITTDLPVELKEGEVYSVKIKEKVSEKEAIVHIRGKDVHIQFEGKVPSAERATVQITENRGQLPQVRTVSVDQGSGTGEHDVSTILRSMGTNPTPELKQATKILIDKGIPLSKEAIRDVKEFLEKGLGNLQQKLVTIHAIANKKLDVSTTQLRSIHEALHGPTLSSVLSSMEKIIDPSHSKGLDASLQTNTRSMSTIVRVEPNLEKAIKQIREQLSNNSKIDPEIAAKIEKALNEAQKLQQMGQERVGREHLYQSLTKIEEALNTTTLPKESMGQARDTASKASLTQSAIGKTQEALNQAKETVKREPSLEKAIQQIREQLSNNSKMEPEIAARIEKALNEAQKLQQMGHERAGREHLSRSLTKIEEALNTTQPKESTGQARDTASTASQTQSEIGKTQEALNQAKETVKREPSLEKAIQQIREQLSNNSKIEPEIAAKIEKALNEAQKLQQMGHERAGREHLSQSLTKIEEALDTAQPKESAGQVRDTASKASLTQSAIGKTQEALNQAKEIVKREPSLEKAIQQIREQLSNNSKIEPEIVAKIEKALNEAQKLQQMGHERAGREHLSQSLTKIEEALDTTQPKESTGQARDTASTASHAQSEIGKTQEALSQAKETVRREPSLEKAIQQIREQLGNNPKIMPEIAGKIEKALLDAQQLQQAGQDRAARVLLMQALDQATGELNGIPSQGQPTTVVGSQQPNLHSPIVNVTNPASMEPSLLQNVEELLQSLINMVQEEPSLERVLQQFQELIANHPNANSAAVSRVEKSLAQAVSLQQMGWEQVGREQVVKTIDQVGPDLVADLTVDETIDHIRNGQQQYDANIDLQMGALLATKDLVVTEITAKLSQAASHFQSVKREVTRNLDNIIQVAQSNKGNITSAVKPLLESTIDLLDKAILKSEITMLTDMETEKQIMKASSQLAEARRLLTKGENTQAMAIMNDVKSKLDSLQWKPSNVRIQHFMTSESIFSDEVPSVHKLSDQVAQIAHQHQSHEPSARNTFEFFRSLGLNYESEVAQSLSSVQQNGNDDLHKNLKAALLQLAQTEGAQSSLSNQNQQVEKALNNLTGQQLLSKSESGSNLQNMFFQLPVMLGGSLESAKLYVNSKNEGQKVDWENCSLYFLIETKKMGQTGIYISAVDRNLSITVKNNQPNIKEKVDPVISKCKDKLKEIGYNISGVTFTKLTEEAKTSQQRQQAQPSAQTTRPNTIAKGLDFKI</sequence>
<evidence type="ECO:0000256" key="1">
    <source>
        <dbReference type="SAM" id="MobiDB-lite"/>
    </source>
</evidence>
<gene>
    <name evidence="2" type="ORF">JNE38_28370</name>
</gene>
<dbReference type="RefSeq" id="WP_203354372.1">
    <property type="nucleotide sequence ID" value="NZ_CP069127.1"/>
</dbReference>
<evidence type="ECO:0000313" key="2">
    <source>
        <dbReference type="EMBL" id="QRG67314.1"/>
    </source>
</evidence>
<feature type="region of interest" description="Disordered" evidence="1">
    <location>
        <begin position="380"/>
        <end position="424"/>
    </location>
</feature>
<organism evidence="2 3">
    <name type="scientific">Brevibacillus choshinensis</name>
    <dbReference type="NCBI Taxonomy" id="54911"/>
    <lineage>
        <taxon>Bacteria</taxon>
        <taxon>Bacillati</taxon>
        <taxon>Bacillota</taxon>
        <taxon>Bacilli</taxon>
        <taxon>Bacillales</taxon>
        <taxon>Paenibacillaceae</taxon>
        <taxon>Brevibacillus</taxon>
    </lineage>
</organism>
<evidence type="ECO:0008006" key="4">
    <source>
        <dbReference type="Google" id="ProtNLM"/>
    </source>
</evidence>
<accession>A0ABX7FNR6</accession>
<name>A0ABX7FNR6_BRECH</name>
<evidence type="ECO:0000313" key="3">
    <source>
        <dbReference type="Proteomes" id="UP000596248"/>
    </source>
</evidence>